<dbReference type="GO" id="GO:0005524">
    <property type="term" value="F:ATP binding"/>
    <property type="evidence" value="ECO:0007669"/>
    <property type="project" value="InterPro"/>
</dbReference>
<dbReference type="PROSITE" id="PS51192">
    <property type="entry name" value="HELICASE_ATP_BIND_1"/>
    <property type="match status" value="1"/>
</dbReference>
<evidence type="ECO:0000259" key="3">
    <source>
        <dbReference type="PROSITE" id="PS50966"/>
    </source>
</evidence>
<evidence type="ECO:0000256" key="2">
    <source>
        <dbReference type="PROSITE-ProRule" id="PRU00325"/>
    </source>
</evidence>
<dbReference type="CDD" id="cd18012">
    <property type="entry name" value="DEXQc_arch_SWI2_SNF2"/>
    <property type="match status" value="1"/>
</dbReference>
<dbReference type="InterPro" id="IPR000330">
    <property type="entry name" value="SNF2_N"/>
</dbReference>
<evidence type="ECO:0000313" key="7">
    <source>
        <dbReference type="Proteomes" id="UP000051739"/>
    </source>
</evidence>
<proteinExistence type="predicted"/>
<name>A0A0R1VET6_9LACO</name>
<dbReference type="PANTHER" id="PTHR10799">
    <property type="entry name" value="SNF2/RAD54 HELICASE FAMILY"/>
    <property type="match status" value="1"/>
</dbReference>
<evidence type="ECO:0000259" key="4">
    <source>
        <dbReference type="PROSITE" id="PS51192"/>
    </source>
</evidence>
<dbReference type="SMART" id="SM00487">
    <property type="entry name" value="DEXDc"/>
    <property type="match status" value="1"/>
</dbReference>
<dbReference type="Gene3D" id="3.40.50.300">
    <property type="entry name" value="P-loop containing nucleotide triphosphate hydrolases"/>
    <property type="match status" value="1"/>
</dbReference>
<dbReference type="InterPro" id="IPR013663">
    <property type="entry name" value="Helicase_SWF/SNF/SWI_bac"/>
</dbReference>
<comment type="caution">
    <text evidence="6">The sequence shown here is derived from an EMBL/GenBank/DDBJ whole genome shotgun (WGS) entry which is preliminary data.</text>
</comment>
<dbReference type="GO" id="GO:0016787">
    <property type="term" value="F:hydrolase activity"/>
    <property type="evidence" value="ECO:0007669"/>
    <property type="project" value="UniProtKB-KW"/>
</dbReference>
<feature type="domain" description="SWIM-type" evidence="3">
    <location>
        <begin position="48"/>
        <end position="86"/>
    </location>
</feature>
<protein>
    <submittedName>
        <fullName evidence="6">Putative helicase</fullName>
    </submittedName>
</protein>
<keyword evidence="6" id="KW-0347">Helicase</keyword>
<dbReference type="Proteomes" id="UP000051739">
    <property type="component" value="Unassembled WGS sequence"/>
</dbReference>
<dbReference type="PATRIC" id="fig|1423749.3.peg.538"/>
<evidence type="ECO:0000259" key="5">
    <source>
        <dbReference type="PROSITE" id="PS51194"/>
    </source>
</evidence>
<dbReference type="InterPro" id="IPR001650">
    <property type="entry name" value="Helicase_C-like"/>
</dbReference>
<dbReference type="Pfam" id="PF08455">
    <property type="entry name" value="SNF2_assoc"/>
    <property type="match status" value="1"/>
</dbReference>
<accession>A0A0R1VET6</accession>
<dbReference type="AlphaFoldDB" id="A0A0R1VET6"/>
<dbReference type="SUPFAM" id="SSF52540">
    <property type="entry name" value="P-loop containing nucleoside triphosphate hydrolases"/>
    <property type="match status" value="2"/>
</dbReference>
<keyword evidence="2" id="KW-0863">Zinc-finger</keyword>
<dbReference type="InterPro" id="IPR027417">
    <property type="entry name" value="P-loop_NTPase"/>
</dbReference>
<dbReference type="CDD" id="cd18793">
    <property type="entry name" value="SF2_C_SNF"/>
    <property type="match status" value="1"/>
</dbReference>
<keyword evidence="2" id="KW-0479">Metal-binding</keyword>
<dbReference type="Pfam" id="PF00176">
    <property type="entry name" value="SNF2-rel_dom"/>
    <property type="match status" value="1"/>
</dbReference>
<dbReference type="RefSeq" id="WP_056937581.1">
    <property type="nucleotide sequence ID" value="NZ_AZFN01000016.1"/>
</dbReference>
<dbReference type="InterPro" id="IPR049730">
    <property type="entry name" value="SNF2/RAD54-like_C"/>
</dbReference>
<dbReference type="Gene3D" id="3.40.50.10810">
    <property type="entry name" value="Tandem AAA-ATPase domain"/>
    <property type="match status" value="1"/>
</dbReference>
<dbReference type="PROSITE" id="PS51194">
    <property type="entry name" value="HELICASE_CTER"/>
    <property type="match status" value="1"/>
</dbReference>
<dbReference type="PROSITE" id="PS50966">
    <property type="entry name" value="ZF_SWIM"/>
    <property type="match status" value="1"/>
</dbReference>
<keyword evidence="6" id="KW-0067">ATP-binding</keyword>
<reference evidence="6 7" key="1">
    <citation type="journal article" date="2015" name="Genome Announc.">
        <title>Expanding the biotechnology potential of lactobacilli through comparative genomics of 213 strains and associated genera.</title>
        <authorList>
            <person name="Sun Z."/>
            <person name="Harris H.M."/>
            <person name="McCann A."/>
            <person name="Guo C."/>
            <person name="Argimon S."/>
            <person name="Zhang W."/>
            <person name="Yang X."/>
            <person name="Jeffery I.B."/>
            <person name="Cooney J.C."/>
            <person name="Kagawa T.F."/>
            <person name="Liu W."/>
            <person name="Song Y."/>
            <person name="Salvetti E."/>
            <person name="Wrobel A."/>
            <person name="Rasinkangas P."/>
            <person name="Parkhill J."/>
            <person name="Rea M.C."/>
            <person name="O'Sullivan O."/>
            <person name="Ritari J."/>
            <person name="Douillard F.P."/>
            <person name="Paul Ross R."/>
            <person name="Yang R."/>
            <person name="Briner A.E."/>
            <person name="Felis G.E."/>
            <person name="de Vos W.M."/>
            <person name="Barrangou R."/>
            <person name="Klaenhammer T.R."/>
            <person name="Caufield P.W."/>
            <person name="Cui Y."/>
            <person name="Zhang H."/>
            <person name="O'Toole P.W."/>
        </authorList>
    </citation>
    <scope>NUCLEOTIDE SEQUENCE [LARGE SCALE GENOMIC DNA]</scope>
    <source>
        <strain evidence="6 7">DSM 16045</strain>
    </source>
</reference>
<organism evidence="6 7">
    <name type="scientific">Limosilactobacillus gastricus DSM 16045</name>
    <dbReference type="NCBI Taxonomy" id="1423749"/>
    <lineage>
        <taxon>Bacteria</taxon>
        <taxon>Bacillati</taxon>
        <taxon>Bacillota</taxon>
        <taxon>Bacilli</taxon>
        <taxon>Lactobacillales</taxon>
        <taxon>Lactobacillaceae</taxon>
        <taxon>Limosilactobacillus</taxon>
    </lineage>
</organism>
<gene>
    <name evidence="6" type="ORF">FC60_GL000534</name>
</gene>
<keyword evidence="2" id="KW-0862">Zinc</keyword>
<keyword evidence="1" id="KW-0378">Hydrolase</keyword>
<dbReference type="EMBL" id="AZFN01000016">
    <property type="protein sequence ID" value="KRM01606.1"/>
    <property type="molecule type" value="Genomic_DNA"/>
</dbReference>
<keyword evidence="7" id="KW-1185">Reference proteome</keyword>
<dbReference type="InterPro" id="IPR007527">
    <property type="entry name" value="Znf_SWIM"/>
</dbReference>
<evidence type="ECO:0000256" key="1">
    <source>
        <dbReference type="ARBA" id="ARBA00022801"/>
    </source>
</evidence>
<sequence>MPKVLGLSFTPRIFERGQEYFEKGKVGPIEWDEQIFSATVQGSSDHEYRVRGILDEQQIKWITCNCPYAEDHELCKHMAAVAVALDHQGQVDPDKVLPLGDLLPTSWTEQLEIMAKTTPFITKLLASPHQVDKLRQAVKLYDDRHVVLEEQYHPKGQDKFEYMTLIMIDRVPHQVTIKYDGQKMDYFIGPQRRDDDLDLFAGVATVSLCNYYLAHQPKAETNQAGSYLLDMFDLASNHDRQLIRPYIELDYYSERTRLNFKVGTSDHMYKLQRPEVFVTVVKRGEPVILGKYFNQVIDLESLDEDSRYWFDFMDEMTAMYNTLTDQKHNYGSTDMYLMVEDVIADRVDDALASGREVYIDNRLNQLVNYSVDDRKLTADLGLELINDQPMLTMQLENLPDKDLIRGHERYYDFNGRDWVAYPNLNPTQISQAGLANHDHYTFDASNLNAFYRQVLPKIKDKVDLTLNEDPQIDQYILPDAKFTFKFDLAADAIEGQAMVQYQDQVYSLFEQLADDSQRDPTQEAPVKDVLVQYFPIEAVRQGRLILPLEEDQQVVAFLSQGLKRLEDFGEVQVTKPFQRLIGQIDHKPNLTVGISLESGLLNLSVAGEAMDSADIAQALRAYHERRPYFKLKNGDYMGVKSSTLTTLAQTLEDLGVDADQVDQGDISLPAYQALALNQSLQEQNDLTYQTDDHYAKLIRDFNQNQVGSFTVPQDLQAKLRPYQLAGFQWLMTLNHYHFGGLLADEMGLGKTIQIITLLLAINQEQKLPSLVVAPASVVYNWQDEFHKFAPSLKIATLGGGKVERRKLLAKSDRYDVFITSYDTLKRDIVLYDQLEFQVQIIDEAQTIKNARTIGAQTVKLIQAQQRFALTGTPIENRLSELWSIFDYLMPGFLGTYQRFSKRFEEPIIFNDDQAKRAQLSQLIGPFVLRRLKKDVLTSLPAKTEIIEYAEMSGAQLKLYRARADQLIKRIQTSDETDFKGDKIEILAELTRLRQVCCDPHLVYDDYKGKSAKLTQTIALIKDQIENGHKILLFSQFTSMLDIIAQRLQKERIQTEMITGAVDKQERQRRVKQFNEQDEPAVFLISLKAGGTGINLTSADVVIHYDPWWNAAAQNQATDRAHRIGQENPVTIYQMITKHTVEERIKELQDKKQALADQVLSGDQMSTTSFDKDELLAILEE</sequence>
<dbReference type="GO" id="GO:0008270">
    <property type="term" value="F:zinc ion binding"/>
    <property type="evidence" value="ECO:0007669"/>
    <property type="project" value="UniProtKB-KW"/>
</dbReference>
<dbReference type="Pfam" id="PF04434">
    <property type="entry name" value="SWIM"/>
    <property type="match status" value="1"/>
</dbReference>
<dbReference type="InterPro" id="IPR014001">
    <property type="entry name" value="Helicase_ATP-bd"/>
</dbReference>
<feature type="domain" description="Helicase C-terminal" evidence="5">
    <location>
        <begin position="1012"/>
        <end position="1175"/>
    </location>
</feature>
<dbReference type="GO" id="GO:0004386">
    <property type="term" value="F:helicase activity"/>
    <property type="evidence" value="ECO:0007669"/>
    <property type="project" value="UniProtKB-KW"/>
</dbReference>
<dbReference type="InterPro" id="IPR038718">
    <property type="entry name" value="SNF2-like_sf"/>
</dbReference>
<dbReference type="Pfam" id="PF00271">
    <property type="entry name" value="Helicase_C"/>
    <property type="match status" value="1"/>
</dbReference>
<keyword evidence="6" id="KW-0547">Nucleotide-binding</keyword>
<dbReference type="SMART" id="SM00490">
    <property type="entry name" value="HELICc"/>
    <property type="match status" value="1"/>
</dbReference>
<evidence type="ECO:0000313" key="6">
    <source>
        <dbReference type="EMBL" id="KRM01606.1"/>
    </source>
</evidence>
<feature type="domain" description="Helicase ATP-binding" evidence="4">
    <location>
        <begin position="731"/>
        <end position="891"/>
    </location>
</feature>